<dbReference type="SUPFAM" id="SSF48452">
    <property type="entry name" value="TPR-like"/>
    <property type="match status" value="1"/>
</dbReference>
<gene>
    <name evidence="1" type="ORF">CTI12_AA103660</name>
</gene>
<dbReference type="Proteomes" id="UP000245207">
    <property type="component" value="Unassembled WGS sequence"/>
</dbReference>
<organism evidence="1 2">
    <name type="scientific">Artemisia annua</name>
    <name type="common">Sweet wormwood</name>
    <dbReference type="NCBI Taxonomy" id="35608"/>
    <lineage>
        <taxon>Eukaryota</taxon>
        <taxon>Viridiplantae</taxon>
        <taxon>Streptophyta</taxon>
        <taxon>Embryophyta</taxon>
        <taxon>Tracheophyta</taxon>
        <taxon>Spermatophyta</taxon>
        <taxon>Magnoliopsida</taxon>
        <taxon>eudicotyledons</taxon>
        <taxon>Gunneridae</taxon>
        <taxon>Pentapetalae</taxon>
        <taxon>asterids</taxon>
        <taxon>campanulids</taxon>
        <taxon>Asterales</taxon>
        <taxon>Asteraceae</taxon>
        <taxon>Asteroideae</taxon>
        <taxon>Anthemideae</taxon>
        <taxon>Artemisiinae</taxon>
        <taxon>Artemisia</taxon>
    </lineage>
</organism>
<protein>
    <submittedName>
        <fullName evidence="1">43kDa postsynaptic protein</fullName>
    </submittedName>
</protein>
<name>A0A2U1PSA7_ARTAN</name>
<dbReference type="InterPro" id="IPR011990">
    <property type="entry name" value="TPR-like_helical_dom_sf"/>
</dbReference>
<evidence type="ECO:0000313" key="2">
    <source>
        <dbReference type="Proteomes" id="UP000245207"/>
    </source>
</evidence>
<keyword evidence="2" id="KW-1185">Reference proteome</keyword>
<reference evidence="1 2" key="1">
    <citation type="journal article" date="2018" name="Mol. Plant">
        <title>The genome of Artemisia annua provides insight into the evolution of Asteraceae family and artemisinin biosynthesis.</title>
        <authorList>
            <person name="Shen Q."/>
            <person name="Zhang L."/>
            <person name="Liao Z."/>
            <person name="Wang S."/>
            <person name="Yan T."/>
            <person name="Shi P."/>
            <person name="Liu M."/>
            <person name="Fu X."/>
            <person name="Pan Q."/>
            <person name="Wang Y."/>
            <person name="Lv Z."/>
            <person name="Lu X."/>
            <person name="Zhang F."/>
            <person name="Jiang W."/>
            <person name="Ma Y."/>
            <person name="Chen M."/>
            <person name="Hao X."/>
            <person name="Li L."/>
            <person name="Tang Y."/>
            <person name="Lv G."/>
            <person name="Zhou Y."/>
            <person name="Sun X."/>
            <person name="Brodelius P.E."/>
            <person name="Rose J.K.C."/>
            <person name="Tang K."/>
        </authorList>
    </citation>
    <scope>NUCLEOTIDE SEQUENCE [LARGE SCALE GENOMIC DNA]</scope>
    <source>
        <strain evidence="2">cv. Huhao1</strain>
        <tissue evidence="1">Leaf</tissue>
    </source>
</reference>
<dbReference type="Gene3D" id="1.25.40.10">
    <property type="entry name" value="Tetratricopeptide repeat domain"/>
    <property type="match status" value="1"/>
</dbReference>
<dbReference type="OrthoDB" id="264917at2759"/>
<proteinExistence type="predicted"/>
<accession>A0A2U1PSA7</accession>
<dbReference type="EMBL" id="PKPP01000798">
    <property type="protein sequence ID" value="PWA88597.1"/>
    <property type="molecule type" value="Genomic_DNA"/>
</dbReference>
<dbReference type="STRING" id="35608.A0A2U1PSA7"/>
<comment type="caution">
    <text evidence="1">The sequence shown here is derived from an EMBL/GenBank/DDBJ whole genome shotgun (WGS) entry which is preliminary data.</text>
</comment>
<sequence length="202" mass="23064">MDPESSAHPQVMRRSFGYVVVRWLTMMRGKRCMVKLKVNGDYQYKIDNNKNKAEMGDVRVLEWGFRLLHLGAELGSEMHQGDQGDALDAGRSSHLYDLMKRGNKAFRDDRYEELALKDAEQFMNFQNNSAMAYVLKANALILLEKFELARDVIRTGLQIDGSRAGSSSQYILRRGGLQLSATPATSYYLNPEVPEADHIRWL</sequence>
<evidence type="ECO:0000313" key="1">
    <source>
        <dbReference type="EMBL" id="PWA88597.1"/>
    </source>
</evidence>
<dbReference type="AlphaFoldDB" id="A0A2U1PSA7"/>